<dbReference type="PROSITE" id="PS00028">
    <property type="entry name" value="ZINC_FINGER_C2H2_1"/>
    <property type="match status" value="1"/>
</dbReference>
<dbReference type="InterPro" id="IPR013087">
    <property type="entry name" value="Znf_C2H2_type"/>
</dbReference>
<evidence type="ECO:0000259" key="10">
    <source>
        <dbReference type="PROSITE" id="PS50157"/>
    </source>
</evidence>
<evidence type="ECO:0000313" key="11">
    <source>
        <dbReference type="EMBL" id="KAL1868701.1"/>
    </source>
</evidence>
<protein>
    <recommendedName>
        <fullName evidence="10">C2H2-type domain-containing protein</fullName>
    </recommendedName>
</protein>
<proteinExistence type="predicted"/>
<evidence type="ECO:0000256" key="5">
    <source>
        <dbReference type="ARBA" id="ARBA00023015"/>
    </source>
</evidence>
<dbReference type="Proteomes" id="UP001583177">
    <property type="component" value="Unassembled WGS sequence"/>
</dbReference>
<dbReference type="EMBL" id="JAWRVE010000044">
    <property type="protein sequence ID" value="KAL1868701.1"/>
    <property type="molecule type" value="Genomic_DNA"/>
</dbReference>
<dbReference type="PANTHER" id="PTHR46179:SF13">
    <property type="entry name" value="C2H2-TYPE DOMAIN-CONTAINING PROTEIN"/>
    <property type="match status" value="1"/>
</dbReference>
<feature type="domain" description="C2H2-type" evidence="10">
    <location>
        <begin position="413"/>
        <end position="442"/>
    </location>
</feature>
<keyword evidence="6" id="KW-0804">Transcription</keyword>
<evidence type="ECO:0000256" key="1">
    <source>
        <dbReference type="ARBA" id="ARBA00004123"/>
    </source>
</evidence>
<keyword evidence="2" id="KW-0479">Metal-binding</keyword>
<evidence type="ECO:0000256" key="8">
    <source>
        <dbReference type="PROSITE-ProRule" id="PRU00042"/>
    </source>
</evidence>
<evidence type="ECO:0000256" key="2">
    <source>
        <dbReference type="ARBA" id="ARBA00022723"/>
    </source>
</evidence>
<feature type="region of interest" description="Disordered" evidence="9">
    <location>
        <begin position="382"/>
        <end position="415"/>
    </location>
</feature>
<feature type="region of interest" description="Disordered" evidence="9">
    <location>
        <begin position="1"/>
        <end position="53"/>
    </location>
</feature>
<keyword evidence="4" id="KW-0862">Zinc</keyword>
<evidence type="ECO:0000256" key="9">
    <source>
        <dbReference type="SAM" id="MobiDB-lite"/>
    </source>
</evidence>
<accession>A0ABR3WYE5</accession>
<organism evidence="11 12">
    <name type="scientific">Diaporthe australafricana</name>
    <dbReference type="NCBI Taxonomy" id="127596"/>
    <lineage>
        <taxon>Eukaryota</taxon>
        <taxon>Fungi</taxon>
        <taxon>Dikarya</taxon>
        <taxon>Ascomycota</taxon>
        <taxon>Pezizomycotina</taxon>
        <taxon>Sordariomycetes</taxon>
        <taxon>Sordariomycetidae</taxon>
        <taxon>Diaporthales</taxon>
        <taxon>Diaporthaceae</taxon>
        <taxon>Diaporthe</taxon>
    </lineage>
</organism>
<name>A0ABR3WYE5_9PEZI</name>
<evidence type="ECO:0000256" key="6">
    <source>
        <dbReference type="ARBA" id="ARBA00023163"/>
    </source>
</evidence>
<dbReference type="PANTHER" id="PTHR46179">
    <property type="entry name" value="ZINC FINGER PROTEIN"/>
    <property type="match status" value="1"/>
</dbReference>
<comment type="caution">
    <text evidence="11">The sequence shown here is derived from an EMBL/GenBank/DDBJ whole genome shotgun (WGS) entry which is preliminary data.</text>
</comment>
<dbReference type="PROSITE" id="PS50157">
    <property type="entry name" value="ZINC_FINGER_C2H2_2"/>
    <property type="match status" value="1"/>
</dbReference>
<evidence type="ECO:0000256" key="3">
    <source>
        <dbReference type="ARBA" id="ARBA00022771"/>
    </source>
</evidence>
<sequence length="746" mass="83224">MSNPRRTPATHPDGALSLKTNMPLRKGLTFHSPTSPGSDVSAFRPPSLPRRSQTNLDDVIDAHKRRMRITLDNIDQTLTASQDESKTLVDKTFPFPDGLRKHSVAMLDEPEKERRVLRPRSTLRRPARHHDSDSGLGTSVATSKDKAAAADSKKAKTSSVKASTVTRSAAATTTLPGLSSRATNKICEHVLKPLLAKPELKTFHPLVIDCPRRIKEKEILCLRDLEKTLLLIAPVSEIQRDTGLRGDTYRALFSKESTKAADLWLDFCLTTVHCIQATVEYLSDREQTRPRDPPYGSGYFIDLVEQLQIYAKQIADAKDKKPAGDNMDVNAYDEIKLHGGIHVNGRPVELVRVNKDGKAISLATGEVVEMDQGKDGLVKVKRSASEEAADEDEIMRSMARRKKNASPEELAPKKCREPGCTREFKRPCDLTKHEKTHSRPWKCPIESCKYHDYGWPTEKEMDRHCNDKHSIDPPMYKCLFPPCPYKSKRESNCKQHMEKAHGWQYVRTKTNGGKNTNSKAGSVTHRTPQIQGLPTPISNPSIGMATPPEERIHGIEFPSYVPESEFDFNTLPQEIHLDTMDYSDYSPIDNATPLTDPGLDSSSITFQDASTTDYQWDDIYSANQAQVPAPTFNKELAQQFAAFSEAELCKTHAAPHISPIGQGNAMLFTPHSLAEVDEGFDDIPVDINGGADFLLFPPTAETKPMTYESPLFSNEMPSVAAGYSQPNSQEFWGVDWSANHYGYSQH</sequence>
<feature type="region of interest" description="Disordered" evidence="9">
    <location>
        <begin position="103"/>
        <end position="169"/>
    </location>
</feature>
<evidence type="ECO:0000256" key="7">
    <source>
        <dbReference type="ARBA" id="ARBA00023242"/>
    </source>
</evidence>
<keyword evidence="7" id="KW-0539">Nucleus</keyword>
<keyword evidence="5" id="KW-0805">Transcription regulation</keyword>
<dbReference type="InterPro" id="IPR051061">
    <property type="entry name" value="Zinc_finger_trans_reg"/>
</dbReference>
<feature type="compositionally biased region" description="Basic residues" evidence="9">
    <location>
        <begin position="117"/>
        <end position="128"/>
    </location>
</feature>
<dbReference type="SMART" id="SM00355">
    <property type="entry name" value="ZnF_C2H2"/>
    <property type="match status" value="3"/>
</dbReference>
<evidence type="ECO:0000313" key="12">
    <source>
        <dbReference type="Proteomes" id="UP001583177"/>
    </source>
</evidence>
<feature type="region of interest" description="Disordered" evidence="9">
    <location>
        <begin position="508"/>
        <end position="541"/>
    </location>
</feature>
<gene>
    <name evidence="11" type="ORF">Daus18300_005835</name>
</gene>
<feature type="compositionally biased region" description="Basic and acidic residues" evidence="9">
    <location>
        <begin position="143"/>
        <end position="154"/>
    </location>
</feature>
<keyword evidence="12" id="KW-1185">Reference proteome</keyword>
<feature type="compositionally biased region" description="Low complexity" evidence="9">
    <location>
        <begin position="157"/>
        <end position="169"/>
    </location>
</feature>
<comment type="subcellular location">
    <subcellularLocation>
        <location evidence="1">Nucleus</location>
    </subcellularLocation>
</comment>
<keyword evidence="3 8" id="KW-0863">Zinc-finger</keyword>
<reference evidence="11 12" key="1">
    <citation type="journal article" date="2024" name="IMA Fungus">
        <title>IMA Genome - F19 : A genome assembly and annotation guide to empower mycologists, including annotated draft genome sequences of Ceratocystis pirilliformis, Diaporthe australafricana, Fusarium ophioides, Paecilomyces lecythidis, and Sporothrix stenoceras.</title>
        <authorList>
            <person name="Aylward J."/>
            <person name="Wilson A.M."/>
            <person name="Visagie C.M."/>
            <person name="Spraker J."/>
            <person name="Barnes I."/>
            <person name="Buitendag C."/>
            <person name="Ceriani C."/>
            <person name="Del Mar Angel L."/>
            <person name="du Plessis D."/>
            <person name="Fuchs T."/>
            <person name="Gasser K."/>
            <person name="Kramer D."/>
            <person name="Li W."/>
            <person name="Munsamy K."/>
            <person name="Piso A."/>
            <person name="Price J.L."/>
            <person name="Sonnekus B."/>
            <person name="Thomas C."/>
            <person name="van der Nest A."/>
            <person name="van Dijk A."/>
            <person name="van Heerden A."/>
            <person name="van Vuuren N."/>
            <person name="Yilmaz N."/>
            <person name="Duong T.A."/>
            <person name="van der Merwe N.A."/>
            <person name="Wingfield M.J."/>
            <person name="Wingfield B.D."/>
        </authorList>
    </citation>
    <scope>NUCLEOTIDE SEQUENCE [LARGE SCALE GENOMIC DNA]</scope>
    <source>
        <strain evidence="11 12">CMW 18300</strain>
    </source>
</reference>
<evidence type="ECO:0000256" key="4">
    <source>
        <dbReference type="ARBA" id="ARBA00022833"/>
    </source>
</evidence>